<dbReference type="InterPro" id="IPR002938">
    <property type="entry name" value="FAD-bd"/>
</dbReference>
<dbReference type="EMBL" id="JAKNSF020000037">
    <property type="protein sequence ID" value="KAK7727594.1"/>
    <property type="molecule type" value="Genomic_DNA"/>
</dbReference>
<organism evidence="7 8">
    <name type="scientific">Diaporthe eres</name>
    <name type="common">Phomopsis oblonga</name>
    <dbReference type="NCBI Taxonomy" id="83184"/>
    <lineage>
        <taxon>Eukaryota</taxon>
        <taxon>Fungi</taxon>
        <taxon>Dikarya</taxon>
        <taxon>Ascomycota</taxon>
        <taxon>Pezizomycotina</taxon>
        <taxon>Sordariomycetes</taxon>
        <taxon>Sordariomycetidae</taxon>
        <taxon>Diaporthales</taxon>
        <taxon>Diaporthaceae</taxon>
        <taxon>Diaporthe</taxon>
        <taxon>Diaporthe eres species complex</taxon>
    </lineage>
</organism>
<protein>
    <recommendedName>
        <fullName evidence="6">FAD-binding domain-containing protein</fullName>
    </recommendedName>
</protein>
<evidence type="ECO:0000256" key="3">
    <source>
        <dbReference type="ARBA" id="ARBA00022827"/>
    </source>
</evidence>
<evidence type="ECO:0000313" key="8">
    <source>
        <dbReference type="Proteomes" id="UP001430848"/>
    </source>
</evidence>
<keyword evidence="4" id="KW-0560">Oxidoreductase</keyword>
<gene>
    <name evidence="7" type="ORF">SLS63_007036</name>
</gene>
<comment type="caution">
    <text evidence="7">The sequence shown here is derived from an EMBL/GenBank/DDBJ whole genome shotgun (WGS) entry which is preliminary data.</text>
</comment>
<evidence type="ECO:0000256" key="2">
    <source>
        <dbReference type="ARBA" id="ARBA00022630"/>
    </source>
</evidence>
<dbReference type="PANTHER" id="PTHR43747:SF5">
    <property type="entry name" value="FAD-BINDING DOMAIN-CONTAINING PROTEIN"/>
    <property type="match status" value="1"/>
</dbReference>
<evidence type="ECO:0000256" key="1">
    <source>
        <dbReference type="ARBA" id="ARBA00005706"/>
    </source>
</evidence>
<feature type="domain" description="FAD-binding" evidence="6">
    <location>
        <begin position="7"/>
        <end position="37"/>
    </location>
</feature>
<dbReference type="PRINTS" id="PR00420">
    <property type="entry name" value="RNGMNOXGNASE"/>
</dbReference>
<keyword evidence="3" id="KW-0274">FAD</keyword>
<proteinExistence type="inferred from homology"/>
<dbReference type="Pfam" id="PF04820">
    <property type="entry name" value="Trp_halogenase"/>
    <property type="match status" value="1"/>
</dbReference>
<sequence length="520" mass="57060">MSVPPKSTVLVIGGGPAGSYAACVLAREGVDVVVLEADVFPRHFGATFKITDKKPAFTDFSVSLGQGGYSWNVIRSESDEMIFRYAEKCGAKVFDGTKVDEITFEPYDQEGFDRKIRLANPGRPVSAKWSRKDGTTGSINFDYIIDASGRNGIISTKYLKNRRLNEALKNIANWTYWKGAKRFNPGEKNENSPFFEALSDGSGWVWAIPLHNGTLSCGIVARQDIFFAKKKETGLSGSAFYKEYLKMAPQIYDMVQGAEMLSDVKQASDWSYSAGAYAGPHFRLAGDAGCFIDPYFSSGVHLALTSGLSAAATIQASIRGQCSELTAAKWHTTKVNEGYTRFLLVVMTVLRELRAKGAAIIAGSKDENYDKAFSFIQPVIQGTADTDVENQNIQKKAAEGVEFALGTMKNDRKVTERAILDKVQGARDRAEEMEKLTEEELATLSAIVHRNIRLTNNERNLNNIANDVIDGLSIELVRGNLGLVDKISGEMKPKTGKALFMDSEQLDALELNHTVTVEAS</sequence>
<keyword evidence="2" id="KW-0285">Flavoprotein</keyword>
<keyword evidence="8" id="KW-1185">Reference proteome</keyword>
<evidence type="ECO:0000256" key="5">
    <source>
        <dbReference type="ARBA" id="ARBA00023033"/>
    </source>
</evidence>
<dbReference type="InterPro" id="IPR050816">
    <property type="entry name" value="Flavin-dep_Halogenase_NPB"/>
</dbReference>
<dbReference type="SUPFAM" id="SSF51905">
    <property type="entry name" value="FAD/NAD(P)-binding domain"/>
    <property type="match status" value="1"/>
</dbReference>
<keyword evidence="5" id="KW-0503">Monooxygenase</keyword>
<dbReference type="InterPro" id="IPR006905">
    <property type="entry name" value="Flavin_halogenase"/>
</dbReference>
<evidence type="ECO:0000313" key="7">
    <source>
        <dbReference type="EMBL" id="KAK7727594.1"/>
    </source>
</evidence>
<dbReference type="InterPro" id="IPR036188">
    <property type="entry name" value="FAD/NAD-bd_sf"/>
</dbReference>
<name>A0ABR1P6K8_DIAER</name>
<evidence type="ECO:0000256" key="4">
    <source>
        <dbReference type="ARBA" id="ARBA00023002"/>
    </source>
</evidence>
<dbReference type="Proteomes" id="UP001430848">
    <property type="component" value="Unassembled WGS sequence"/>
</dbReference>
<dbReference type="Gene3D" id="3.50.50.60">
    <property type="entry name" value="FAD/NAD(P)-binding domain"/>
    <property type="match status" value="1"/>
</dbReference>
<dbReference type="PANTHER" id="PTHR43747">
    <property type="entry name" value="FAD-BINDING PROTEIN"/>
    <property type="match status" value="1"/>
</dbReference>
<comment type="similarity">
    <text evidence="1">Belongs to the flavin-dependent halogenase family.</text>
</comment>
<dbReference type="Pfam" id="PF01494">
    <property type="entry name" value="FAD_binding_3"/>
    <property type="match status" value="1"/>
</dbReference>
<reference evidence="7 8" key="1">
    <citation type="submission" date="2024-02" db="EMBL/GenBank/DDBJ databases">
        <title>De novo assembly and annotation of 12 fungi associated with fruit tree decline syndrome in Ontario, Canada.</title>
        <authorList>
            <person name="Sulman M."/>
            <person name="Ellouze W."/>
            <person name="Ilyukhin E."/>
        </authorList>
    </citation>
    <scope>NUCLEOTIDE SEQUENCE [LARGE SCALE GENOMIC DNA]</scope>
    <source>
        <strain evidence="7 8">M169</strain>
    </source>
</reference>
<evidence type="ECO:0000259" key="6">
    <source>
        <dbReference type="Pfam" id="PF01494"/>
    </source>
</evidence>
<accession>A0ABR1P6K8</accession>